<dbReference type="HAMAP" id="MF_04137">
    <property type="entry name" value="I_SPANIN_LAMBDA"/>
    <property type="match status" value="1"/>
</dbReference>
<evidence type="ECO:0000256" key="1">
    <source>
        <dbReference type="SAM" id="Coils"/>
    </source>
</evidence>
<protein>
    <submittedName>
        <fullName evidence="3">Lysis protein</fullName>
    </submittedName>
</protein>
<dbReference type="AlphaFoldDB" id="A0A330G3S0"/>
<organism evidence="3 4">
    <name type="scientific">Enterobacter cloacae</name>
    <dbReference type="NCBI Taxonomy" id="550"/>
    <lineage>
        <taxon>Bacteria</taxon>
        <taxon>Pseudomonadati</taxon>
        <taxon>Pseudomonadota</taxon>
        <taxon>Gammaproteobacteria</taxon>
        <taxon>Enterobacterales</taxon>
        <taxon>Enterobacteriaceae</taxon>
        <taxon>Enterobacter</taxon>
        <taxon>Enterobacter cloacae complex</taxon>
    </lineage>
</organism>
<dbReference type="Pfam" id="PF03245">
    <property type="entry name" value="Phage_lysis"/>
    <property type="match status" value="1"/>
</dbReference>
<comment type="caution">
    <text evidence="3">The sequence shown here is derived from an EMBL/GenBank/DDBJ whole genome shotgun (WGS) entry which is preliminary data.</text>
</comment>
<name>A0A330G3S0_ENTCL</name>
<evidence type="ECO:0000313" key="4">
    <source>
        <dbReference type="Proteomes" id="UP000251576"/>
    </source>
</evidence>
<keyword evidence="1" id="KW-0175">Coiled coil</keyword>
<feature type="region of interest" description="Disordered" evidence="2">
    <location>
        <begin position="99"/>
        <end position="118"/>
    </location>
</feature>
<gene>
    <name evidence="3" type="ORF">DP202_22610</name>
</gene>
<feature type="compositionally biased region" description="Polar residues" evidence="2">
    <location>
        <begin position="99"/>
        <end position="108"/>
    </location>
</feature>
<reference evidence="3 4" key="1">
    <citation type="submission" date="2018-06" db="EMBL/GenBank/DDBJ databases">
        <title>ACT-28, a chromosomally-encoded AmpC with carbapenemase activity from Enterobacter kobei.</title>
        <authorList>
            <person name="Jousset A.B."/>
            <person name="Oueslati S."/>
            <person name="Bernabeu S."/>
            <person name="Takissian J."/>
            <person name="Creton E."/>
            <person name="Vogel A."/>
            <person name="Cotellon G."/>
            <person name="Bonnin R.A."/>
            <person name="Dortet L."/>
            <person name="Naas T."/>
        </authorList>
    </citation>
    <scope>NUCLEOTIDE SEQUENCE [LARGE SCALE GENOMIC DNA]</scope>
    <source>
        <strain evidence="3 4">99B3</strain>
    </source>
</reference>
<sequence length="156" mass="17567">MISALVKRYWMQLLVVVLIGVLTFFVNRYRDNAITYKDQRDKATKALNLANSTIKDMQVRQRDVAALDAKYTGELADAKATIDQLKRDVASGKRRMQLNANCPANGTTSTGGLGDATGPRLTDSAERDYFNLRERIVTVTKQVGYLQEYIRTQCLK</sequence>
<dbReference type="RefSeq" id="WP_077064562.1">
    <property type="nucleotide sequence ID" value="NZ_CABMNQ010000054.1"/>
</dbReference>
<proteinExistence type="inferred from homology"/>
<dbReference type="Proteomes" id="UP000251576">
    <property type="component" value="Unassembled WGS sequence"/>
</dbReference>
<evidence type="ECO:0000256" key="2">
    <source>
        <dbReference type="SAM" id="MobiDB-lite"/>
    </source>
</evidence>
<evidence type="ECO:0000313" key="3">
    <source>
        <dbReference type="EMBL" id="RAZ62847.1"/>
    </source>
</evidence>
<feature type="coiled-coil region" evidence="1">
    <location>
        <begin position="68"/>
        <end position="95"/>
    </location>
</feature>
<dbReference type="GeneID" id="300079255"/>
<dbReference type="InterPro" id="IPR004929">
    <property type="entry name" value="I-spanin"/>
</dbReference>
<dbReference type="EMBL" id="QMDH01000054">
    <property type="protein sequence ID" value="RAZ62847.1"/>
    <property type="molecule type" value="Genomic_DNA"/>
</dbReference>
<dbReference type="GO" id="GO:0044659">
    <property type="term" value="P:viral release from host cell by cytolysis"/>
    <property type="evidence" value="ECO:0007669"/>
    <property type="project" value="InterPro"/>
</dbReference>
<accession>A0A330G3S0</accession>